<proteinExistence type="predicted"/>
<feature type="transmembrane region" description="Helical" evidence="1">
    <location>
        <begin position="308"/>
        <end position="326"/>
    </location>
</feature>
<dbReference type="AlphaFoldDB" id="A0A0A5GJR7"/>
<dbReference type="Proteomes" id="UP000030528">
    <property type="component" value="Unassembled WGS sequence"/>
</dbReference>
<dbReference type="EMBL" id="AVPE01000010">
    <property type="protein sequence ID" value="KGX91405.1"/>
    <property type="molecule type" value="Genomic_DNA"/>
</dbReference>
<dbReference type="Pfam" id="PF12679">
    <property type="entry name" value="ABC2_membrane_2"/>
    <property type="match status" value="1"/>
</dbReference>
<keyword evidence="1" id="KW-1133">Transmembrane helix</keyword>
<dbReference type="GO" id="GO:0005886">
    <property type="term" value="C:plasma membrane"/>
    <property type="evidence" value="ECO:0007669"/>
    <property type="project" value="UniProtKB-SubCell"/>
</dbReference>
<protein>
    <recommendedName>
        <fullName evidence="4">Sodium ABC transporter permease</fullName>
    </recommendedName>
</protein>
<sequence>MMWRMYVKEITDALRDRRTLVLTFLIPIFTMSALVLFYESMISDNSDETYQVAVLKSEMKEMEQVFAGVDQVELSKVNDVGDIRTGVEEGEYKLGIITSGFSIDSLAEEGIQEITLHGDSTSTDTSTLMSLVENQFNVLEQQYVEERLTSNGVNSSVLEAIVVNAESVEYNSDNLTATLMLAYLLPMLVSISVATGAMPISADIIAGEKERKTLEALLMTPVSRSKVLISKWLTVSTIGFLAGVTSLTIVVVETFFFTDNLQEALTFEDNLGFIILSFVLLAIGFGMFIGAILIVISILSKTVKEMNSYASPVIMITVAPTFFLMSRGANEVATIDFVVPFMSIYMILKELLLGITDFTHIGLALGSTLLYGIIIIFIGRVLFHKDRWVVSS</sequence>
<feature type="transmembrane region" description="Helical" evidence="1">
    <location>
        <begin position="271"/>
        <end position="296"/>
    </location>
</feature>
<gene>
    <name evidence="2" type="ORF">N781_04550</name>
</gene>
<dbReference type="GO" id="GO:0140359">
    <property type="term" value="F:ABC-type transporter activity"/>
    <property type="evidence" value="ECO:0007669"/>
    <property type="project" value="InterPro"/>
</dbReference>
<dbReference type="STRING" id="1385510.GCA_000425205_02470"/>
<dbReference type="OrthoDB" id="5486437at2"/>
<feature type="transmembrane region" description="Helical" evidence="1">
    <location>
        <begin position="20"/>
        <end position="38"/>
    </location>
</feature>
<name>A0A0A5GJR7_9BACI</name>
<feature type="transmembrane region" description="Helical" evidence="1">
    <location>
        <begin position="332"/>
        <end position="348"/>
    </location>
</feature>
<dbReference type="RefSeq" id="WP_026800805.1">
    <property type="nucleotide sequence ID" value="NZ_AULI01000010.1"/>
</dbReference>
<reference evidence="2 3" key="1">
    <citation type="submission" date="2013-08" db="EMBL/GenBank/DDBJ databases">
        <authorList>
            <person name="Huang J."/>
            <person name="Wang G."/>
        </authorList>
    </citation>
    <scope>NUCLEOTIDE SEQUENCE [LARGE SCALE GENOMIC DNA]</scope>
    <source>
        <strain evidence="2 3">JSM 076056</strain>
    </source>
</reference>
<feature type="transmembrane region" description="Helical" evidence="1">
    <location>
        <begin position="360"/>
        <end position="383"/>
    </location>
</feature>
<evidence type="ECO:0000313" key="3">
    <source>
        <dbReference type="Proteomes" id="UP000030528"/>
    </source>
</evidence>
<feature type="transmembrane region" description="Helical" evidence="1">
    <location>
        <begin position="227"/>
        <end position="251"/>
    </location>
</feature>
<dbReference type="eggNOG" id="COG1668">
    <property type="taxonomic scope" value="Bacteria"/>
</dbReference>
<keyword evidence="3" id="KW-1185">Reference proteome</keyword>
<keyword evidence="1" id="KW-0812">Transmembrane</keyword>
<evidence type="ECO:0008006" key="4">
    <source>
        <dbReference type="Google" id="ProtNLM"/>
    </source>
</evidence>
<accession>A0A0A5GJR7</accession>
<evidence type="ECO:0000256" key="1">
    <source>
        <dbReference type="SAM" id="Phobius"/>
    </source>
</evidence>
<dbReference type="PANTHER" id="PTHR43471">
    <property type="entry name" value="ABC TRANSPORTER PERMEASE"/>
    <property type="match status" value="1"/>
</dbReference>
<keyword evidence="1" id="KW-0472">Membrane</keyword>
<dbReference type="PANTHER" id="PTHR43471:SF3">
    <property type="entry name" value="ABC TRANSPORTER PERMEASE PROTEIN NATB"/>
    <property type="match status" value="1"/>
</dbReference>
<comment type="caution">
    <text evidence="2">The sequence shown here is derived from an EMBL/GenBank/DDBJ whole genome shotgun (WGS) entry which is preliminary data.</text>
</comment>
<organism evidence="2 3">
    <name type="scientific">Pontibacillus halophilus JSM 076056 = DSM 19796</name>
    <dbReference type="NCBI Taxonomy" id="1385510"/>
    <lineage>
        <taxon>Bacteria</taxon>
        <taxon>Bacillati</taxon>
        <taxon>Bacillota</taxon>
        <taxon>Bacilli</taxon>
        <taxon>Bacillales</taxon>
        <taxon>Bacillaceae</taxon>
        <taxon>Pontibacillus</taxon>
    </lineage>
</organism>
<evidence type="ECO:0000313" key="2">
    <source>
        <dbReference type="EMBL" id="KGX91405.1"/>
    </source>
</evidence>
<feature type="transmembrane region" description="Helical" evidence="1">
    <location>
        <begin position="180"/>
        <end position="206"/>
    </location>
</feature>